<feature type="chain" id="PRO_5014772958" evidence="1">
    <location>
        <begin position="35"/>
        <end position="68"/>
    </location>
</feature>
<dbReference type="EMBL" id="GGFL01015721">
    <property type="protein sequence ID" value="MBW79899.1"/>
    <property type="molecule type" value="Transcribed_RNA"/>
</dbReference>
<feature type="signal peptide" evidence="1">
    <location>
        <begin position="1"/>
        <end position="34"/>
    </location>
</feature>
<dbReference type="AlphaFoldDB" id="A0A2M4DQW2"/>
<accession>A0A2M4DQW2</accession>
<proteinExistence type="predicted"/>
<keyword evidence="1" id="KW-0732">Signal</keyword>
<evidence type="ECO:0000256" key="1">
    <source>
        <dbReference type="SAM" id="SignalP"/>
    </source>
</evidence>
<organism evidence="2">
    <name type="scientific">Anopheles darlingi</name>
    <name type="common">Mosquito</name>
    <dbReference type="NCBI Taxonomy" id="43151"/>
    <lineage>
        <taxon>Eukaryota</taxon>
        <taxon>Metazoa</taxon>
        <taxon>Ecdysozoa</taxon>
        <taxon>Arthropoda</taxon>
        <taxon>Hexapoda</taxon>
        <taxon>Insecta</taxon>
        <taxon>Pterygota</taxon>
        <taxon>Neoptera</taxon>
        <taxon>Endopterygota</taxon>
        <taxon>Diptera</taxon>
        <taxon>Nematocera</taxon>
        <taxon>Culicoidea</taxon>
        <taxon>Culicidae</taxon>
        <taxon>Anophelinae</taxon>
        <taxon>Anopheles</taxon>
    </lineage>
</organism>
<reference evidence="2" key="1">
    <citation type="submission" date="2018-01" db="EMBL/GenBank/DDBJ databases">
        <title>An insight into the sialome of Amazonian anophelines.</title>
        <authorList>
            <person name="Ribeiro J.M."/>
            <person name="Scarpassa V."/>
            <person name="Calvo E."/>
        </authorList>
    </citation>
    <scope>NUCLEOTIDE SEQUENCE</scope>
</reference>
<evidence type="ECO:0000313" key="2">
    <source>
        <dbReference type="EMBL" id="MBW79899.1"/>
    </source>
</evidence>
<protein>
    <submittedName>
        <fullName evidence="2">Putative secreted protein</fullName>
    </submittedName>
</protein>
<sequence length="68" mass="7331">MSVAASRRFRALFSNHGSHCWAAWLMMAIHRLAASSVSADSCTFTPSSVSIVKLNGRLPGSIGLRQIL</sequence>
<name>A0A2M4DQW2_ANODA</name>